<keyword evidence="3" id="KW-1185">Reference proteome</keyword>
<dbReference type="SUPFAM" id="SSF56219">
    <property type="entry name" value="DNase I-like"/>
    <property type="match status" value="1"/>
</dbReference>
<dbReference type="Pfam" id="PF03372">
    <property type="entry name" value="Exo_endo_phos"/>
    <property type="match status" value="1"/>
</dbReference>
<protein>
    <submittedName>
        <fullName evidence="2">Metal-dependent hydrolase</fullName>
    </submittedName>
</protein>
<dbReference type="CDD" id="cd09083">
    <property type="entry name" value="EEP-1"/>
    <property type="match status" value="1"/>
</dbReference>
<dbReference type="InterPro" id="IPR005135">
    <property type="entry name" value="Endo/exonuclease/phosphatase"/>
</dbReference>
<gene>
    <name evidence="2" type="ORF">GCM10025870_10030</name>
</gene>
<dbReference type="EMBL" id="AP027734">
    <property type="protein sequence ID" value="BDZ53930.1"/>
    <property type="molecule type" value="Genomic_DNA"/>
</dbReference>
<proteinExistence type="predicted"/>
<reference evidence="3" key="1">
    <citation type="journal article" date="2019" name="Int. J. Syst. Evol. Microbiol.">
        <title>The Global Catalogue of Microorganisms (GCM) 10K type strain sequencing project: providing services to taxonomists for standard genome sequencing and annotation.</title>
        <authorList>
            <consortium name="The Broad Institute Genomics Platform"/>
            <consortium name="The Broad Institute Genome Sequencing Center for Infectious Disease"/>
            <person name="Wu L."/>
            <person name="Ma J."/>
        </authorList>
    </citation>
    <scope>NUCLEOTIDE SEQUENCE [LARGE SCALE GENOMIC DNA]</scope>
    <source>
        <strain evidence="3">NBRC 109019</strain>
    </source>
</reference>
<dbReference type="GO" id="GO:0016787">
    <property type="term" value="F:hydrolase activity"/>
    <property type="evidence" value="ECO:0007669"/>
    <property type="project" value="UniProtKB-KW"/>
</dbReference>
<evidence type="ECO:0000259" key="1">
    <source>
        <dbReference type="Pfam" id="PF03372"/>
    </source>
</evidence>
<name>A0ABM8GZL0_9MICO</name>
<accession>A0ABM8GZL0</accession>
<keyword evidence="2" id="KW-0378">Hydrolase</keyword>
<sequence>MTTEAPLIGPARAPDLHVMSFNIRRRMPFSRAGGPDRWAERAPLVRALLDAERPTVLAVQEALAGQAGAVSEGLGPTYRRLGVGREPGGRGEGAPIFYDAERLELTGWRQRALSATPDVHGSRTASWGNLTRRSVITAGFVDRETGFRIHVFNTHLDHISPRARINSATYLARLAADLRLEEPDAAIVVTGDFNADERSAVHGRLTGDGPFLDAWDLADEHLTPAWRTYSGYRRRRLGRRIDHILVAGPVRVARAGVNAVRFAGRAASDHDPVQALLRPATAPPTEGAAR</sequence>
<feature type="domain" description="Endonuclease/exonuclease/phosphatase" evidence="1">
    <location>
        <begin position="19"/>
        <end position="270"/>
    </location>
</feature>
<organism evidence="2 3">
    <name type="scientific">Agromyces marinus</name>
    <dbReference type="NCBI Taxonomy" id="1389020"/>
    <lineage>
        <taxon>Bacteria</taxon>
        <taxon>Bacillati</taxon>
        <taxon>Actinomycetota</taxon>
        <taxon>Actinomycetes</taxon>
        <taxon>Micrococcales</taxon>
        <taxon>Microbacteriaceae</taxon>
        <taxon>Agromyces</taxon>
    </lineage>
</organism>
<evidence type="ECO:0000313" key="3">
    <source>
        <dbReference type="Proteomes" id="UP001321477"/>
    </source>
</evidence>
<dbReference type="Gene3D" id="3.60.10.10">
    <property type="entry name" value="Endonuclease/exonuclease/phosphatase"/>
    <property type="match status" value="1"/>
</dbReference>
<evidence type="ECO:0000313" key="2">
    <source>
        <dbReference type="EMBL" id="BDZ53930.1"/>
    </source>
</evidence>
<dbReference type="Proteomes" id="UP001321477">
    <property type="component" value="Chromosome"/>
</dbReference>
<dbReference type="InterPro" id="IPR036691">
    <property type="entry name" value="Endo/exonu/phosph_ase_sf"/>
</dbReference>
<dbReference type="RefSeq" id="WP_234661088.1">
    <property type="nucleotide sequence ID" value="NZ_AP027734.1"/>
</dbReference>